<dbReference type="STRING" id="1045775.SAMN05216378_5248"/>
<dbReference type="Proteomes" id="UP000198855">
    <property type="component" value="Unassembled WGS sequence"/>
</dbReference>
<keyword evidence="2" id="KW-1185">Reference proteome</keyword>
<dbReference type="InterPro" id="IPR021328">
    <property type="entry name" value="CotB-like"/>
</dbReference>
<evidence type="ECO:0008006" key="3">
    <source>
        <dbReference type="Google" id="ProtNLM"/>
    </source>
</evidence>
<gene>
    <name evidence="1" type="ORF">SAMN05216378_5248</name>
</gene>
<dbReference type="SUPFAM" id="SSF158430">
    <property type="entry name" value="Bacillus cereus metalloprotein-like"/>
    <property type="match status" value="2"/>
</dbReference>
<dbReference type="Pfam" id="PF11155">
    <property type="entry name" value="DUF2935"/>
    <property type="match status" value="2"/>
</dbReference>
<evidence type="ECO:0000313" key="2">
    <source>
        <dbReference type="Proteomes" id="UP000198855"/>
    </source>
</evidence>
<name>A0A1I2GI30_9BACL</name>
<protein>
    <recommendedName>
        <fullName evidence="3">DUF2935 domain-containing protein</fullName>
    </recommendedName>
</protein>
<dbReference type="RefSeq" id="WP_091189393.1">
    <property type="nucleotide sequence ID" value="NZ_FOMT01000006.1"/>
</dbReference>
<evidence type="ECO:0000313" key="1">
    <source>
        <dbReference type="EMBL" id="SFF16888.1"/>
    </source>
</evidence>
<accession>A0A1I2GI30</accession>
<dbReference type="OrthoDB" id="1633927at2"/>
<dbReference type="EMBL" id="FOMT01000006">
    <property type="protein sequence ID" value="SFF16888.1"/>
    <property type="molecule type" value="Genomic_DNA"/>
</dbReference>
<organism evidence="1 2">
    <name type="scientific">Paenibacillus catalpae</name>
    <dbReference type="NCBI Taxonomy" id="1045775"/>
    <lineage>
        <taxon>Bacteria</taxon>
        <taxon>Bacillati</taxon>
        <taxon>Bacillota</taxon>
        <taxon>Bacilli</taxon>
        <taxon>Bacillales</taxon>
        <taxon>Paenibacillaceae</taxon>
        <taxon>Paenibacillus</taxon>
    </lineage>
</organism>
<dbReference type="Gene3D" id="1.20.1260.120">
    <property type="entry name" value="Protein of unknown function DUF2935"/>
    <property type="match status" value="1"/>
</dbReference>
<proteinExistence type="predicted"/>
<sequence>MNQACEPITPWEEHRFWLEILDDHAIFVRDFLSPTESHWVALAQQYSERFRYLLGQLMKMPSRNLPIDDPAMIEFARMVYPVAEGYYRLEGTLQNLRLTNRVNINASPTYFNGTLNENQEYLRFLSYAQKGQPFEELSLVALLHLWIEDQLGHAILLNNVLDPVEIPLATKALGFAQSFRNHMAKNQSIAGYLRFSPPGLPFQQRFAREVSQTVAEFYWFVVQIIEQFANTELISRATLRFLEHHLPETCYFLRKLSCFNPEIVMIPYCSLTKPTLYTT</sequence>
<reference evidence="2" key="1">
    <citation type="submission" date="2016-10" db="EMBL/GenBank/DDBJ databases">
        <authorList>
            <person name="Varghese N."/>
            <person name="Submissions S."/>
        </authorList>
    </citation>
    <scope>NUCLEOTIDE SEQUENCE [LARGE SCALE GENOMIC DNA]</scope>
    <source>
        <strain evidence="2">CGMCC 1.10784</strain>
    </source>
</reference>
<dbReference type="AlphaFoldDB" id="A0A1I2GI30"/>